<reference evidence="1 2" key="1">
    <citation type="submission" date="2022-01" db="EMBL/GenBank/DDBJ databases">
        <title>Flavihumibacter sp. nov., isolated from sediment of a river.</title>
        <authorList>
            <person name="Liu H."/>
        </authorList>
    </citation>
    <scope>NUCLEOTIDE SEQUENCE [LARGE SCALE GENOMIC DNA]</scope>
    <source>
        <strain evidence="1 2">RY-1</strain>
    </source>
</reference>
<proteinExistence type="predicted"/>
<evidence type="ECO:0000313" key="2">
    <source>
        <dbReference type="Proteomes" id="UP001200145"/>
    </source>
</evidence>
<sequence length="444" mass="49955">MRVSLFFLIMYMCISVNGKTQTNQKESILIRDHLLFLEQLTRDVLEASRIYPEQIISEEFGANKTGGILIRPGGRNAYPSFWIRDYAMSLETGFVSVADQKHMLELTATTQCDQAWITKGGSLVPAGSIADHIRIDDGKPIYFPGTYDFENQGSPEFGTLPPFCDQFFFIHMAHYYVMQSRDRKILKKEINGIRLIDRLKAAFHMPPSNGITYMVYATEKLRGVDFGFRDVQTITGDLCFASILKYRAANELADLLELVKPQDAQQYRMIAEKIKSSLPGIFSDKRGMLMASTGRSKQPDVWATALAVHFGLLEGDAAMKVSRLFADAYKAGSLSYKGNIRHILTTDDFNENTAWEISLSPKNLYQNGAYWGTPTGWVVNAIKLSDPGSATALAREYIDELIENDFRKGETYGAPYECFNPSGYNQNPVYLTSVACPLVVFRKL</sequence>
<keyword evidence="2" id="KW-1185">Reference proteome</keyword>
<evidence type="ECO:0000313" key="1">
    <source>
        <dbReference type="EMBL" id="MCF1716606.1"/>
    </source>
</evidence>
<gene>
    <name evidence="1" type="ORF">L0U88_18335</name>
</gene>
<dbReference type="RefSeq" id="WP_234867921.1">
    <property type="nucleotide sequence ID" value="NZ_JAKEVY010000005.1"/>
</dbReference>
<dbReference type="Proteomes" id="UP001200145">
    <property type="component" value="Unassembled WGS sequence"/>
</dbReference>
<dbReference type="EMBL" id="JAKEVY010000005">
    <property type="protein sequence ID" value="MCF1716606.1"/>
    <property type="molecule type" value="Genomic_DNA"/>
</dbReference>
<accession>A0ABS9BPQ7</accession>
<dbReference type="InterPro" id="IPR012341">
    <property type="entry name" value="6hp_glycosidase-like_sf"/>
</dbReference>
<protein>
    <submittedName>
        <fullName evidence="1">Uncharacterized protein</fullName>
    </submittedName>
</protein>
<dbReference type="InterPro" id="IPR008928">
    <property type="entry name" value="6-hairpin_glycosidase_sf"/>
</dbReference>
<dbReference type="SUPFAM" id="SSF48208">
    <property type="entry name" value="Six-hairpin glycosidases"/>
    <property type="match status" value="1"/>
</dbReference>
<comment type="caution">
    <text evidence="1">The sequence shown here is derived from an EMBL/GenBank/DDBJ whole genome shotgun (WGS) entry which is preliminary data.</text>
</comment>
<name>A0ABS9BPQ7_9BACT</name>
<organism evidence="1 2">
    <name type="scientific">Flavihumibacter fluminis</name>
    <dbReference type="NCBI Taxonomy" id="2909236"/>
    <lineage>
        <taxon>Bacteria</taxon>
        <taxon>Pseudomonadati</taxon>
        <taxon>Bacteroidota</taxon>
        <taxon>Chitinophagia</taxon>
        <taxon>Chitinophagales</taxon>
        <taxon>Chitinophagaceae</taxon>
        <taxon>Flavihumibacter</taxon>
    </lineage>
</organism>
<dbReference type="Gene3D" id="1.50.10.10">
    <property type="match status" value="1"/>
</dbReference>